<organism evidence="1 2">
    <name type="scientific">Cohaesibacter marisflavi</name>
    <dbReference type="NCBI Taxonomy" id="655353"/>
    <lineage>
        <taxon>Bacteria</taxon>
        <taxon>Pseudomonadati</taxon>
        <taxon>Pseudomonadota</taxon>
        <taxon>Alphaproteobacteria</taxon>
        <taxon>Hyphomicrobiales</taxon>
        <taxon>Cohaesibacteraceae</taxon>
    </lineage>
</organism>
<gene>
    <name evidence="1" type="ORF">SAMN04488056_106134</name>
</gene>
<dbReference type="Proteomes" id="UP000199236">
    <property type="component" value="Unassembled WGS sequence"/>
</dbReference>
<dbReference type="Gene3D" id="1.10.10.10">
    <property type="entry name" value="Winged helix-like DNA-binding domain superfamily/Winged helix DNA-binding domain"/>
    <property type="match status" value="1"/>
</dbReference>
<accession>A0A1I5HBB6</accession>
<dbReference type="STRING" id="655353.SAMN04488056_106134"/>
<evidence type="ECO:0000313" key="1">
    <source>
        <dbReference type="EMBL" id="SFO45469.1"/>
    </source>
</evidence>
<reference evidence="1 2" key="1">
    <citation type="submission" date="2016-10" db="EMBL/GenBank/DDBJ databases">
        <authorList>
            <person name="de Groot N.N."/>
        </authorList>
    </citation>
    <scope>NUCLEOTIDE SEQUENCE [LARGE SCALE GENOMIC DNA]</scope>
    <source>
        <strain evidence="1 2">CGMCC 1.9157</strain>
    </source>
</reference>
<keyword evidence="1" id="KW-0238">DNA-binding</keyword>
<evidence type="ECO:0000313" key="2">
    <source>
        <dbReference type="Proteomes" id="UP000199236"/>
    </source>
</evidence>
<dbReference type="OrthoDB" id="9912150at2"/>
<dbReference type="Pfam" id="PF13412">
    <property type="entry name" value="HTH_24"/>
    <property type="match status" value="1"/>
</dbReference>
<dbReference type="InterPro" id="IPR036390">
    <property type="entry name" value="WH_DNA-bd_sf"/>
</dbReference>
<dbReference type="SUPFAM" id="SSF46785">
    <property type="entry name" value="Winged helix' DNA-binding domain"/>
    <property type="match status" value="1"/>
</dbReference>
<dbReference type="AlphaFoldDB" id="A0A1I5HBB6"/>
<keyword evidence="2" id="KW-1185">Reference proteome</keyword>
<dbReference type="InterPro" id="IPR036388">
    <property type="entry name" value="WH-like_DNA-bd_sf"/>
</dbReference>
<sequence length="198" mass="21271">MVGQVNSETLFKTVTELAEMEGVSKAAISKRLKKLEAAGLELKRNDRGHIVGVPVADYEALANVTIDPIKVSAARPEAGKTQVDSLPSSLGPLPGSLEHKRLEEKQLDIDRKKRAEALEMGQLVRLDLLRPALERAGKVIQAGINRLENRADDLCLAAEKGSHAARLELKGYSAEICDLVAKELAAIAAEAPEGDPPL</sequence>
<dbReference type="RefSeq" id="WP_090072957.1">
    <property type="nucleotide sequence ID" value="NZ_FOVR01000006.1"/>
</dbReference>
<dbReference type="GO" id="GO:0003677">
    <property type="term" value="F:DNA binding"/>
    <property type="evidence" value="ECO:0007669"/>
    <property type="project" value="UniProtKB-KW"/>
</dbReference>
<protein>
    <submittedName>
        <fullName evidence="1">Winged helix-turn-helix DNA-binding</fullName>
    </submittedName>
</protein>
<dbReference type="EMBL" id="FOVR01000006">
    <property type="protein sequence ID" value="SFO45469.1"/>
    <property type="molecule type" value="Genomic_DNA"/>
</dbReference>
<proteinExistence type="predicted"/>
<dbReference type="CDD" id="cd00090">
    <property type="entry name" value="HTH_ARSR"/>
    <property type="match status" value="1"/>
</dbReference>
<dbReference type="InterPro" id="IPR011991">
    <property type="entry name" value="ArsR-like_HTH"/>
</dbReference>
<dbReference type="GO" id="GO:0006355">
    <property type="term" value="P:regulation of DNA-templated transcription"/>
    <property type="evidence" value="ECO:0007669"/>
    <property type="project" value="UniProtKB-ARBA"/>
</dbReference>
<name>A0A1I5HBB6_9HYPH</name>